<name>A0A6A6Q8I4_9PEZI</name>
<evidence type="ECO:0000313" key="2">
    <source>
        <dbReference type="EMBL" id="KAF2488602.1"/>
    </source>
</evidence>
<dbReference type="Proteomes" id="UP000799750">
    <property type="component" value="Unassembled WGS sequence"/>
</dbReference>
<feature type="region of interest" description="Disordered" evidence="1">
    <location>
        <begin position="59"/>
        <end position="151"/>
    </location>
</feature>
<organism evidence="2 3">
    <name type="scientific">Lophium mytilinum</name>
    <dbReference type="NCBI Taxonomy" id="390894"/>
    <lineage>
        <taxon>Eukaryota</taxon>
        <taxon>Fungi</taxon>
        <taxon>Dikarya</taxon>
        <taxon>Ascomycota</taxon>
        <taxon>Pezizomycotina</taxon>
        <taxon>Dothideomycetes</taxon>
        <taxon>Pleosporomycetidae</taxon>
        <taxon>Mytilinidiales</taxon>
        <taxon>Mytilinidiaceae</taxon>
        <taxon>Lophium</taxon>
    </lineage>
</organism>
<feature type="compositionally biased region" description="Polar residues" evidence="1">
    <location>
        <begin position="138"/>
        <end position="151"/>
    </location>
</feature>
<feature type="compositionally biased region" description="Polar residues" evidence="1">
    <location>
        <begin position="59"/>
        <end position="71"/>
    </location>
</feature>
<accession>A0A6A6Q8I4</accession>
<gene>
    <name evidence="2" type="ORF">BU16DRAFT_223518</name>
</gene>
<dbReference type="EMBL" id="MU004202">
    <property type="protein sequence ID" value="KAF2488602.1"/>
    <property type="molecule type" value="Genomic_DNA"/>
</dbReference>
<proteinExistence type="predicted"/>
<evidence type="ECO:0000313" key="3">
    <source>
        <dbReference type="Proteomes" id="UP000799750"/>
    </source>
</evidence>
<reference evidence="2" key="1">
    <citation type="journal article" date="2020" name="Stud. Mycol.">
        <title>101 Dothideomycetes genomes: a test case for predicting lifestyles and emergence of pathogens.</title>
        <authorList>
            <person name="Haridas S."/>
            <person name="Albert R."/>
            <person name="Binder M."/>
            <person name="Bloem J."/>
            <person name="Labutti K."/>
            <person name="Salamov A."/>
            <person name="Andreopoulos B."/>
            <person name="Baker S."/>
            <person name="Barry K."/>
            <person name="Bills G."/>
            <person name="Bluhm B."/>
            <person name="Cannon C."/>
            <person name="Castanera R."/>
            <person name="Culley D."/>
            <person name="Daum C."/>
            <person name="Ezra D."/>
            <person name="Gonzalez J."/>
            <person name="Henrissat B."/>
            <person name="Kuo A."/>
            <person name="Liang C."/>
            <person name="Lipzen A."/>
            <person name="Lutzoni F."/>
            <person name="Magnuson J."/>
            <person name="Mondo S."/>
            <person name="Nolan M."/>
            <person name="Ohm R."/>
            <person name="Pangilinan J."/>
            <person name="Park H.-J."/>
            <person name="Ramirez L."/>
            <person name="Alfaro M."/>
            <person name="Sun H."/>
            <person name="Tritt A."/>
            <person name="Yoshinaga Y."/>
            <person name="Zwiers L.-H."/>
            <person name="Turgeon B."/>
            <person name="Goodwin S."/>
            <person name="Spatafora J."/>
            <person name="Crous P."/>
            <person name="Grigoriev I."/>
        </authorList>
    </citation>
    <scope>NUCLEOTIDE SEQUENCE</scope>
    <source>
        <strain evidence="2">CBS 269.34</strain>
    </source>
</reference>
<sequence>MTLFSINLLRTNIYCSKPPATFSDLMSFCEPADTATYLGTIGWAMSGENPRFQHRVTPQTLPKLTQTNGSASMVPPTPNTFHSQRPVPSHPKQQDSSPLTPLSAIHTPTCRKRPQRPPPSQTYSARLLHAAPRKDSSRSVTTASHWSIPAN</sequence>
<dbReference type="AlphaFoldDB" id="A0A6A6Q8I4"/>
<evidence type="ECO:0000256" key="1">
    <source>
        <dbReference type="SAM" id="MobiDB-lite"/>
    </source>
</evidence>
<keyword evidence="3" id="KW-1185">Reference proteome</keyword>
<protein>
    <submittedName>
        <fullName evidence="2">Uncharacterized protein</fullName>
    </submittedName>
</protein>